<evidence type="ECO:0000313" key="2">
    <source>
        <dbReference type="EMBL" id="UNO47210.1"/>
    </source>
</evidence>
<gene>
    <name evidence="2" type="ORF">K1I37_10670</name>
</gene>
<name>A0A9E6ZN00_ALIAG</name>
<dbReference type="KEGG" id="aaco:K1I37_10670"/>
<dbReference type="Proteomes" id="UP000829401">
    <property type="component" value="Chromosome"/>
</dbReference>
<keyword evidence="3" id="KW-1185">Reference proteome</keyword>
<reference evidence="3" key="1">
    <citation type="journal article" date="2022" name="G3 (Bethesda)">
        <title>Unveiling the complete genome sequence of Alicyclobacillus acidoterrestris DSM 3922T, a taint-producing strain.</title>
        <authorList>
            <person name="Leonardo I.C."/>
            <person name="Barreto Crespo M.T."/>
            <person name="Gaspar F.B."/>
        </authorList>
    </citation>
    <scope>NUCLEOTIDE SEQUENCE [LARGE SCALE GENOMIC DNA]</scope>
    <source>
        <strain evidence="3">DSM 3922</strain>
    </source>
</reference>
<sequence length="52" mass="5276">MESRLLAVADVVVSILAKATAKDATPKDAQCAAAAGDDEAPAEPVRWPGGQL</sequence>
<evidence type="ECO:0000256" key="1">
    <source>
        <dbReference type="SAM" id="MobiDB-lite"/>
    </source>
</evidence>
<evidence type="ECO:0000313" key="3">
    <source>
        <dbReference type="Proteomes" id="UP000829401"/>
    </source>
</evidence>
<dbReference type="EMBL" id="CP080467">
    <property type="protein sequence ID" value="UNO47210.1"/>
    <property type="molecule type" value="Genomic_DNA"/>
</dbReference>
<feature type="region of interest" description="Disordered" evidence="1">
    <location>
        <begin position="26"/>
        <end position="52"/>
    </location>
</feature>
<protein>
    <submittedName>
        <fullName evidence="2">Uncharacterized protein</fullName>
    </submittedName>
</protein>
<dbReference type="AlphaFoldDB" id="A0A9E6ZN00"/>
<proteinExistence type="predicted"/>
<accession>A0A9E6ZN00</accession>
<organism evidence="2 3">
    <name type="scientific">Alicyclobacillus acidoterrestris (strain ATCC 49025 / DSM 3922 / CIP 106132 / NCIMB 13137 / GD3B)</name>
    <dbReference type="NCBI Taxonomy" id="1356854"/>
    <lineage>
        <taxon>Bacteria</taxon>
        <taxon>Bacillati</taxon>
        <taxon>Bacillota</taxon>
        <taxon>Bacilli</taxon>
        <taxon>Bacillales</taxon>
        <taxon>Alicyclobacillaceae</taxon>
        <taxon>Alicyclobacillus</taxon>
    </lineage>
</organism>